<dbReference type="Gene3D" id="1.25.40.10">
    <property type="entry name" value="Tetratricopeptide repeat domain"/>
    <property type="match status" value="2"/>
</dbReference>
<dbReference type="InterPro" id="IPR011990">
    <property type="entry name" value="TPR-like_helical_dom_sf"/>
</dbReference>
<reference evidence="2 3" key="3">
    <citation type="journal article" date="2011" name="Nat. Chem. Biol.">
        <title>Reveromycin A biosynthesis uses RevG and RevJ for stereospecific spiroacetal formation.</title>
        <authorList>
            <person name="Takahashi S."/>
            <person name="Toyoda A."/>
            <person name="Sekiyama Y."/>
            <person name="Takagi H."/>
            <person name="Nogawa T."/>
            <person name="Uramoto M."/>
            <person name="Suzuki R."/>
            <person name="Koshino H."/>
            <person name="Kumano T."/>
            <person name="Panthee S."/>
            <person name="Dairi T."/>
            <person name="Ishikawa J."/>
            <person name="Ikeda H."/>
            <person name="Sakaki Y."/>
            <person name="Osada H."/>
        </authorList>
    </citation>
    <scope>NUCLEOTIDE SEQUENCE [LARGE SCALE GENOMIC DNA]</scope>
    <source>
        <strain evidence="2 3">SN-593</strain>
    </source>
</reference>
<dbReference type="AlphaFoldDB" id="A0A7U3VSM1"/>
<dbReference type="Pfam" id="PF13424">
    <property type="entry name" value="TPR_12"/>
    <property type="match status" value="3"/>
</dbReference>
<dbReference type="InterPro" id="IPR019734">
    <property type="entry name" value="TPR_rpt"/>
</dbReference>
<reference evidence="2 3" key="4">
    <citation type="journal article" date="2020" name="Sci. Rep.">
        <title>beta-carboline chemical signals induce reveromycin production through a LuxR family regulator in Streptomyces sp. SN-593.</title>
        <authorList>
            <person name="Panthee S."/>
            <person name="Kito N."/>
            <person name="Hayashi T."/>
            <person name="Shimizu T."/>
            <person name="Ishikawa J."/>
            <person name="Hamamoto H."/>
            <person name="Osada H."/>
            <person name="Takahashi S."/>
        </authorList>
    </citation>
    <scope>NUCLEOTIDE SEQUENCE [LARGE SCALE GENOMIC DNA]</scope>
    <source>
        <strain evidence="2 3">SN-593</strain>
    </source>
</reference>
<dbReference type="SUPFAM" id="SSF48452">
    <property type="entry name" value="TPR-like"/>
    <property type="match status" value="2"/>
</dbReference>
<accession>A0A7U3VSM1</accession>
<dbReference type="Gene3D" id="3.40.50.300">
    <property type="entry name" value="P-loop containing nucleotide triphosphate hydrolases"/>
    <property type="match status" value="1"/>
</dbReference>
<dbReference type="EMBL" id="AP018365">
    <property type="protein sequence ID" value="BBB02036.1"/>
    <property type="molecule type" value="Genomic_DNA"/>
</dbReference>
<gene>
    <name evidence="2" type="ORF">RVR_9735</name>
</gene>
<dbReference type="Pfam" id="PF13191">
    <property type="entry name" value="AAA_16"/>
    <property type="match status" value="1"/>
</dbReference>
<reference evidence="2 3" key="2">
    <citation type="journal article" date="2011" name="J. Antibiot.">
        <title>Furaquinocins I and J: novel polyketide isoprenoid hybrid compounds from Streptomyces reveromyceticus SN-593.</title>
        <authorList>
            <person name="Panthee S."/>
            <person name="Takahashi S."/>
            <person name="Takagi H."/>
            <person name="Nogawa T."/>
            <person name="Oowada E."/>
            <person name="Uramoto M."/>
            <person name="Osada H."/>
        </authorList>
    </citation>
    <scope>NUCLEOTIDE SEQUENCE [LARGE SCALE GENOMIC DNA]</scope>
    <source>
        <strain evidence="2 3">SN-593</strain>
    </source>
</reference>
<dbReference type="PANTHER" id="PTHR10098:SF106">
    <property type="entry name" value="TETRATRICOPEPTIDE REPEAT PROTEIN 28-LIKE PROTEIN"/>
    <property type="match status" value="1"/>
</dbReference>
<name>A0A7U3VSM1_9ACTN</name>
<dbReference type="InterPro" id="IPR041664">
    <property type="entry name" value="AAA_16"/>
</dbReference>
<dbReference type="PANTHER" id="PTHR10098">
    <property type="entry name" value="RAPSYN-RELATED"/>
    <property type="match status" value="1"/>
</dbReference>
<evidence type="ECO:0000313" key="2">
    <source>
        <dbReference type="EMBL" id="BBB02036.1"/>
    </source>
</evidence>
<dbReference type="Proteomes" id="UP000595703">
    <property type="component" value="Chromosome"/>
</dbReference>
<organism evidence="2 3">
    <name type="scientific">Actinacidiphila reveromycinica</name>
    <dbReference type="NCBI Taxonomy" id="659352"/>
    <lineage>
        <taxon>Bacteria</taxon>
        <taxon>Bacillati</taxon>
        <taxon>Actinomycetota</taxon>
        <taxon>Actinomycetes</taxon>
        <taxon>Kitasatosporales</taxon>
        <taxon>Streptomycetaceae</taxon>
        <taxon>Actinacidiphila</taxon>
    </lineage>
</organism>
<sequence>MVGELTGRDEELRRLLALLDPASGAAGAGAVVVSAVAGLAGVGKTTLAVHAAHQAVGRGWFPGGHLFLDLRGYEPAGQVTAEQALGALLRAVCGADAELPDDLGEQAGLYRSQMADLSLERGAVLLVLDSASTAAQVEPLLPGGAEHRVLVTSRHTLASLPATLLDLAVLEPADAAAMIAKFLGAGDVRPGREPGALAELAGYCGHLPLALQITAANLKADPRRSLAGLAAELRDEQARLGLSYSDEGQTLAVRASFELSYRRLPAAQARLFRLLSLNPTPESSLDAVAALTCTPADEARRIAVGLAQAHLIEPVTEDRWRMHDLMRLYATDLATHPDGYTDQSDQNSRDDQAEALDRLLDHFANTADAANDHLRALPGQPVPDRFRDRADALAWLEAEHTNLVTAVTRTATTHPRIALTLAISLAVFLGRGRHFGDAITTGHHALAAARRLGDRHREGIALNNFGNALWEVRRFEEAIAAYDQVAGIFRETGDRHREAVALGNLGNALAEVRRFQESVASLTQVAGIFREIGDRHGEGMALGNLGVTLAEVGRFEEAIDAHHQDLAICRETGDRHGEGAALNNLGIALRKLRRLEESVASLTQAADIFREIGDRHGEGMALGNLGVTLAEVGRFEEAIAAYNQDLAICRETGDRHGEGIALNNLGIALRKLRRFEEAVAAHNQAVLIYRETGDRHREGEALNDLADVLKEARVSGRIRRLWHAVTGTRRADTDQPPTTDL</sequence>
<feature type="domain" description="Orc1-like AAA ATPase" evidence="1">
    <location>
        <begin position="4"/>
        <end position="107"/>
    </location>
</feature>
<dbReference type="SMART" id="SM00028">
    <property type="entry name" value="TPR"/>
    <property type="match status" value="6"/>
</dbReference>
<evidence type="ECO:0000259" key="1">
    <source>
        <dbReference type="Pfam" id="PF13191"/>
    </source>
</evidence>
<reference evidence="2 3" key="1">
    <citation type="journal article" date="2010" name="J. Bacteriol.">
        <title>Biochemical characterization of a novel indole prenyltransferase from Streptomyces sp. SN-593.</title>
        <authorList>
            <person name="Takahashi S."/>
            <person name="Takagi H."/>
            <person name="Toyoda A."/>
            <person name="Uramoto M."/>
            <person name="Nogawa T."/>
            <person name="Ueki M."/>
            <person name="Sakaki Y."/>
            <person name="Osada H."/>
        </authorList>
    </citation>
    <scope>NUCLEOTIDE SEQUENCE [LARGE SCALE GENOMIC DNA]</scope>
    <source>
        <strain evidence="2 3">SN-593</strain>
    </source>
</reference>
<dbReference type="SUPFAM" id="SSF52540">
    <property type="entry name" value="P-loop containing nucleoside triphosphate hydrolases"/>
    <property type="match status" value="1"/>
</dbReference>
<dbReference type="KEGG" id="arev:RVR_9735"/>
<proteinExistence type="predicted"/>
<keyword evidence="3" id="KW-1185">Reference proteome</keyword>
<evidence type="ECO:0000313" key="3">
    <source>
        <dbReference type="Proteomes" id="UP000595703"/>
    </source>
</evidence>
<dbReference type="InterPro" id="IPR027417">
    <property type="entry name" value="P-loop_NTPase"/>
</dbReference>
<dbReference type="PRINTS" id="PR00364">
    <property type="entry name" value="DISEASERSIST"/>
</dbReference>
<protein>
    <submittedName>
        <fullName evidence="2">Putative transcriptional regulator</fullName>
    </submittedName>
</protein>